<evidence type="ECO:0000256" key="1">
    <source>
        <dbReference type="ARBA" id="ARBA00022676"/>
    </source>
</evidence>
<proteinExistence type="predicted"/>
<evidence type="ECO:0000313" key="5">
    <source>
        <dbReference type="Proteomes" id="UP000092574"/>
    </source>
</evidence>
<dbReference type="CDD" id="cd00761">
    <property type="entry name" value="Glyco_tranf_GTA_type"/>
    <property type="match status" value="1"/>
</dbReference>
<evidence type="ECO:0000259" key="3">
    <source>
        <dbReference type="Pfam" id="PF00535"/>
    </source>
</evidence>
<dbReference type="PANTHER" id="PTHR22916">
    <property type="entry name" value="GLYCOSYLTRANSFERASE"/>
    <property type="match status" value="1"/>
</dbReference>
<dbReference type="GO" id="GO:0016757">
    <property type="term" value="F:glycosyltransferase activity"/>
    <property type="evidence" value="ECO:0007669"/>
    <property type="project" value="UniProtKB-KW"/>
</dbReference>
<gene>
    <name evidence="4" type="ORF">A4V09_05230</name>
</gene>
<organism evidence="4 5">
    <name type="scientific">Blautia pseudococcoides</name>
    <dbReference type="NCBI Taxonomy" id="1796616"/>
    <lineage>
        <taxon>Bacteria</taxon>
        <taxon>Bacillati</taxon>
        <taxon>Bacillota</taxon>
        <taxon>Clostridia</taxon>
        <taxon>Lachnospirales</taxon>
        <taxon>Lachnospiraceae</taxon>
        <taxon>Blautia</taxon>
    </lineage>
</organism>
<dbReference type="EMBL" id="CP015405">
    <property type="protein sequence ID" value="ANU75212.1"/>
    <property type="molecule type" value="Genomic_DNA"/>
</dbReference>
<dbReference type="KEGG" id="byl:A4V09_05230"/>
<sequence length="342" mass="39531">METELVSVVIPIYNVEKYLNRCVESVVNQTYKNLEIILVDDGSPDRCPEICDGWKNQDQRIKVIHKKNAGLGMARNTGIEKAEGDYICFFDGDDYIDLQTIEFAVTEAQKTNADVVAFGLSDVDQNKNVRHSIVPKPPKWIYSGAEVQEDLLPDMISATESNFMLSACIMLFSMVLIRKKHWRFVSERTIIAEDVYSLVNLFSEIKTMSFIPKALYNYCRNEDSLTHMYRKDRYEKIKHYYDECIKMCIQNGYNEKVLTRIGLTYFSFTIAAMKQIVMSTSKPREKFKEIQNIVRDEHLHKVIINTDLKKETKSKRALIYTMKNKRSLAVFGMVLAACIKNG</sequence>
<keyword evidence="2" id="KW-0808">Transferase</keyword>
<dbReference type="OrthoDB" id="1640114at2"/>
<name>A0A1C7IAE4_9FIRM</name>
<dbReference type="Proteomes" id="UP000092574">
    <property type="component" value="Chromosome"/>
</dbReference>
<dbReference type="InterPro" id="IPR029044">
    <property type="entry name" value="Nucleotide-diphossugar_trans"/>
</dbReference>
<evidence type="ECO:0000313" key="4">
    <source>
        <dbReference type="EMBL" id="ANU75212.1"/>
    </source>
</evidence>
<dbReference type="RefSeq" id="WP_065541424.1">
    <property type="nucleotide sequence ID" value="NZ_CP015405.2"/>
</dbReference>
<feature type="domain" description="Glycosyltransferase 2-like" evidence="3">
    <location>
        <begin position="7"/>
        <end position="132"/>
    </location>
</feature>
<protein>
    <recommendedName>
        <fullName evidence="3">Glycosyltransferase 2-like domain-containing protein</fullName>
    </recommendedName>
</protein>
<keyword evidence="1" id="KW-0328">Glycosyltransferase</keyword>
<dbReference type="AlphaFoldDB" id="A0A1C7IAE4"/>
<dbReference type="STRING" id="1796616.A4V09_05230"/>
<keyword evidence="5" id="KW-1185">Reference proteome</keyword>
<dbReference type="Pfam" id="PF00535">
    <property type="entry name" value="Glycos_transf_2"/>
    <property type="match status" value="1"/>
</dbReference>
<dbReference type="PANTHER" id="PTHR22916:SF51">
    <property type="entry name" value="GLYCOSYLTRANSFERASE EPSH-RELATED"/>
    <property type="match status" value="1"/>
</dbReference>
<dbReference type="InterPro" id="IPR001173">
    <property type="entry name" value="Glyco_trans_2-like"/>
</dbReference>
<dbReference type="Gene3D" id="3.90.550.10">
    <property type="entry name" value="Spore Coat Polysaccharide Biosynthesis Protein SpsA, Chain A"/>
    <property type="match status" value="1"/>
</dbReference>
<dbReference type="SUPFAM" id="SSF53448">
    <property type="entry name" value="Nucleotide-diphospho-sugar transferases"/>
    <property type="match status" value="1"/>
</dbReference>
<accession>A0A1C7IAE4</accession>
<evidence type="ECO:0000256" key="2">
    <source>
        <dbReference type="ARBA" id="ARBA00022679"/>
    </source>
</evidence>
<reference evidence="4" key="1">
    <citation type="submission" date="2017-04" db="EMBL/GenBank/DDBJ databases">
        <title>Complete Genome Sequences of Twelve Strains of a Stable Defined Moderately Diverse Mouse Microbiota 2 (sDMDMm2).</title>
        <authorList>
            <person name="Uchimura Y."/>
            <person name="Wyss M."/>
            <person name="Brugiroux S."/>
            <person name="Limenitakis J.P."/>
            <person name="Stecher B."/>
            <person name="McCoy K.D."/>
            <person name="Macpherson A.J."/>
        </authorList>
    </citation>
    <scope>NUCLEOTIDE SEQUENCE</scope>
    <source>
        <strain evidence="4">YL58</strain>
    </source>
</reference>